<dbReference type="Pfam" id="PF00543">
    <property type="entry name" value="P-II"/>
    <property type="match status" value="1"/>
</dbReference>
<dbReference type="SUPFAM" id="SSF54913">
    <property type="entry name" value="GlnB-like"/>
    <property type="match status" value="1"/>
</dbReference>
<dbReference type="InterPro" id="IPR002187">
    <property type="entry name" value="N-reg_PII"/>
</dbReference>
<dbReference type="AlphaFoldDB" id="A0A316TWW2"/>
<accession>A0A316TWW2</accession>
<name>A0A316TWW2_9BACT</name>
<keyword evidence="2" id="KW-1185">Reference proteome</keyword>
<organism evidence="1 2">
    <name type="scientific">Rhodohalobacter mucosus</name>
    <dbReference type="NCBI Taxonomy" id="2079485"/>
    <lineage>
        <taxon>Bacteria</taxon>
        <taxon>Pseudomonadati</taxon>
        <taxon>Balneolota</taxon>
        <taxon>Balneolia</taxon>
        <taxon>Balneolales</taxon>
        <taxon>Balneolaceae</taxon>
        <taxon>Rhodohalobacter</taxon>
    </lineage>
</organism>
<dbReference type="GO" id="GO:0030234">
    <property type="term" value="F:enzyme regulator activity"/>
    <property type="evidence" value="ECO:0007669"/>
    <property type="project" value="InterPro"/>
</dbReference>
<dbReference type="RefSeq" id="WP_109646403.1">
    <property type="nucleotide sequence ID" value="NZ_QGGB01000005.1"/>
</dbReference>
<comment type="caution">
    <text evidence="1">The sequence shown here is derived from an EMBL/GenBank/DDBJ whole genome shotgun (WGS) entry which is preliminary data.</text>
</comment>
<evidence type="ECO:0000313" key="1">
    <source>
        <dbReference type="EMBL" id="PWN07054.1"/>
    </source>
</evidence>
<dbReference type="InterPro" id="IPR011322">
    <property type="entry name" value="N-reg_PII-like_a/b"/>
</dbReference>
<gene>
    <name evidence="1" type="ORF">DDZ15_07230</name>
</gene>
<reference evidence="1 2" key="1">
    <citation type="submission" date="2018-05" db="EMBL/GenBank/DDBJ databases">
        <title>Rhodohalobacter halophilus gen. nov., sp. nov., a moderately halophilic member of the family Balneolaceae.</title>
        <authorList>
            <person name="Liu Z.-W."/>
        </authorList>
    </citation>
    <scope>NUCLEOTIDE SEQUENCE [LARGE SCALE GENOMIC DNA]</scope>
    <source>
        <strain evidence="1 2">8A47</strain>
    </source>
</reference>
<proteinExistence type="predicted"/>
<dbReference type="OrthoDB" id="330665at2"/>
<dbReference type="Proteomes" id="UP000245533">
    <property type="component" value="Unassembled WGS sequence"/>
</dbReference>
<dbReference type="Gene3D" id="3.30.70.120">
    <property type="match status" value="1"/>
</dbReference>
<dbReference type="InterPro" id="IPR015867">
    <property type="entry name" value="N-reg_PII/ATP_PRibTrfase_C"/>
</dbReference>
<evidence type="ECO:0000313" key="2">
    <source>
        <dbReference type="Proteomes" id="UP000245533"/>
    </source>
</evidence>
<sequence>MKTTTLKLVTIVTERILEERVLRKITEIGARGYTLTKATGKGSRGVRASEWEGPDTRIETLVSSDVADGIIEYISDNLFEHYAVIVYVQEAHVVRGDKYI</sequence>
<dbReference type="GO" id="GO:0006808">
    <property type="term" value="P:regulation of nitrogen utilization"/>
    <property type="evidence" value="ECO:0007669"/>
    <property type="project" value="InterPro"/>
</dbReference>
<protein>
    <submittedName>
        <fullName evidence="1">Transcriptional regulator</fullName>
    </submittedName>
</protein>
<dbReference type="EMBL" id="QGGB01000005">
    <property type="protein sequence ID" value="PWN07054.1"/>
    <property type="molecule type" value="Genomic_DNA"/>
</dbReference>